<keyword evidence="3" id="KW-1185">Reference proteome</keyword>
<sequence>MTLTDDVEAGPLAAINRLLEATNKHDLEGLAGCFAPGYVNETPAHPLRGFTGRETVRSNWEQLFTGVPNITARMLAHSVTGDHVWAELHLSGSRRDGTAHDVTGVIVFRVEEGIISNARFYLEPVERTMESVDDAAERVTHRVTHGRPAAQPVT</sequence>
<comment type="caution">
    <text evidence="2">The sequence shown here is derived from an EMBL/GenBank/DDBJ whole genome shotgun (WGS) entry which is preliminary data.</text>
</comment>
<proteinExistence type="predicted"/>
<dbReference type="Proteomes" id="UP000664164">
    <property type="component" value="Unassembled WGS sequence"/>
</dbReference>
<dbReference type="RefSeq" id="WP_207615653.1">
    <property type="nucleotide sequence ID" value="NZ_JAFNLL010000014.1"/>
</dbReference>
<evidence type="ECO:0000313" key="2">
    <source>
        <dbReference type="EMBL" id="MBO1267847.1"/>
    </source>
</evidence>
<dbReference type="InterPro" id="IPR037401">
    <property type="entry name" value="SnoaL-like"/>
</dbReference>
<dbReference type="AlphaFoldDB" id="A0A939HH25"/>
<name>A0A939HH25_9MICC</name>
<evidence type="ECO:0000259" key="1">
    <source>
        <dbReference type="Pfam" id="PF12680"/>
    </source>
</evidence>
<evidence type="ECO:0000313" key="3">
    <source>
        <dbReference type="Proteomes" id="UP000664164"/>
    </source>
</evidence>
<protein>
    <submittedName>
        <fullName evidence="2">Nuclear transport factor 2 family protein</fullName>
    </submittedName>
</protein>
<feature type="domain" description="SnoaL-like" evidence="1">
    <location>
        <begin position="16"/>
        <end position="116"/>
    </location>
</feature>
<reference evidence="2" key="1">
    <citation type="submission" date="2021-03" db="EMBL/GenBank/DDBJ databases">
        <title>A new species, PO-11, isolated from a karst cave deposit.</title>
        <authorList>
            <person name="Zhaoxiaoyong W."/>
        </authorList>
    </citation>
    <scope>NUCLEOTIDE SEQUENCE</scope>
    <source>
        <strain evidence="2">PO-11</strain>
    </source>
</reference>
<dbReference type="Pfam" id="PF12680">
    <property type="entry name" value="SnoaL_2"/>
    <property type="match status" value="1"/>
</dbReference>
<organism evidence="2 3">
    <name type="scientific">Arthrobacter cavernae</name>
    <dbReference type="NCBI Taxonomy" id="2817681"/>
    <lineage>
        <taxon>Bacteria</taxon>
        <taxon>Bacillati</taxon>
        <taxon>Actinomycetota</taxon>
        <taxon>Actinomycetes</taxon>
        <taxon>Micrococcales</taxon>
        <taxon>Micrococcaceae</taxon>
        <taxon>Arthrobacter</taxon>
    </lineage>
</organism>
<dbReference type="Gene3D" id="3.10.450.50">
    <property type="match status" value="1"/>
</dbReference>
<dbReference type="SUPFAM" id="SSF54427">
    <property type="entry name" value="NTF2-like"/>
    <property type="match status" value="1"/>
</dbReference>
<dbReference type="EMBL" id="JAFNLL010000014">
    <property type="protein sequence ID" value="MBO1267847.1"/>
    <property type="molecule type" value="Genomic_DNA"/>
</dbReference>
<gene>
    <name evidence="2" type="ORF">J1902_07635</name>
</gene>
<dbReference type="InterPro" id="IPR032710">
    <property type="entry name" value="NTF2-like_dom_sf"/>
</dbReference>
<accession>A0A939HH25</accession>